<dbReference type="AlphaFoldDB" id="A0A9P6X2K4"/>
<keyword evidence="2 4" id="KW-0863">Zinc-finger</keyword>
<dbReference type="EMBL" id="JAANQT010001801">
    <property type="protein sequence ID" value="KAG1303924.1"/>
    <property type="molecule type" value="Genomic_DNA"/>
</dbReference>
<keyword evidence="3" id="KW-0862">Zinc</keyword>
<evidence type="ECO:0000313" key="7">
    <source>
        <dbReference type="Proteomes" id="UP000716291"/>
    </source>
</evidence>
<dbReference type="InterPro" id="IPR013083">
    <property type="entry name" value="Znf_RING/FYVE/PHD"/>
</dbReference>
<evidence type="ECO:0000256" key="4">
    <source>
        <dbReference type="PROSITE-ProRule" id="PRU00452"/>
    </source>
</evidence>
<gene>
    <name evidence="6" type="ORF">G6F64_009648</name>
</gene>
<sequence>MRHQELLPTTLFRLKKRKLEVILQYLVDHHLVHNKNMFKDNLQTHQLAEYILSLIYPGYSVSRAKNFAYTNYRECREKEVNSSDPLAYDHVPTTEMFERLDEVFYVDVNWQDERYTPCIEIPISVLKRSIDRVNASNNHKPIENIVYHLYLWNSTRTLIKPQCRSLIFDSSQIWTDEKRKMVKEGFMHIDISEQIKLCIQGKCINNSTLDHTKPTLPDCQSIQIQFELENNNEQNISHISICTVMKRSPKELVSQLYMQSVTEFIHKSIYSSPYPLITQQIMIKLLRQQESAENIFMACMSGTIDDEIEQDEICMIEAVSLRDPTTLKRMRHPIKSIHCKHRSCFDANDFFDYHSNLKLWHCPICFVQIKHLEELKLDYVIKVAVEEYDQEDQVYVIQDGLVVSKSELFITQASSFDDSNHHITKKLRTLTHVT</sequence>
<organism evidence="6 7">
    <name type="scientific">Rhizopus oryzae</name>
    <name type="common">Mucormycosis agent</name>
    <name type="synonym">Rhizopus arrhizus var. delemar</name>
    <dbReference type="NCBI Taxonomy" id="64495"/>
    <lineage>
        <taxon>Eukaryota</taxon>
        <taxon>Fungi</taxon>
        <taxon>Fungi incertae sedis</taxon>
        <taxon>Mucoromycota</taxon>
        <taxon>Mucoromycotina</taxon>
        <taxon>Mucoromycetes</taxon>
        <taxon>Mucorales</taxon>
        <taxon>Mucorineae</taxon>
        <taxon>Rhizopodaceae</taxon>
        <taxon>Rhizopus</taxon>
    </lineage>
</organism>
<feature type="domain" description="SP-RING-type" evidence="5">
    <location>
        <begin position="304"/>
        <end position="390"/>
    </location>
</feature>
<name>A0A9P6X2K4_RHIOR</name>
<protein>
    <recommendedName>
        <fullName evidence="5">SP-RING-type domain-containing protein</fullName>
    </recommendedName>
</protein>
<comment type="caution">
    <text evidence="6">The sequence shown here is derived from an EMBL/GenBank/DDBJ whole genome shotgun (WGS) entry which is preliminary data.</text>
</comment>
<evidence type="ECO:0000256" key="2">
    <source>
        <dbReference type="ARBA" id="ARBA00022771"/>
    </source>
</evidence>
<reference evidence="6" key="1">
    <citation type="journal article" date="2020" name="Microb. Genom.">
        <title>Genetic diversity of clinical and environmental Mucorales isolates obtained from an investigation of mucormycosis cases among solid organ transplant recipients.</title>
        <authorList>
            <person name="Nguyen M.H."/>
            <person name="Kaul D."/>
            <person name="Muto C."/>
            <person name="Cheng S.J."/>
            <person name="Richter R.A."/>
            <person name="Bruno V.M."/>
            <person name="Liu G."/>
            <person name="Beyhan S."/>
            <person name="Sundermann A.J."/>
            <person name="Mounaud S."/>
            <person name="Pasculle A.W."/>
            <person name="Nierman W.C."/>
            <person name="Driscoll E."/>
            <person name="Cumbie R."/>
            <person name="Clancy C.J."/>
            <person name="Dupont C.L."/>
        </authorList>
    </citation>
    <scope>NUCLEOTIDE SEQUENCE</scope>
    <source>
        <strain evidence="6">GL11</strain>
    </source>
</reference>
<evidence type="ECO:0000313" key="6">
    <source>
        <dbReference type="EMBL" id="KAG1303924.1"/>
    </source>
</evidence>
<evidence type="ECO:0000259" key="5">
    <source>
        <dbReference type="PROSITE" id="PS51044"/>
    </source>
</evidence>
<accession>A0A9P6X2K4</accession>
<dbReference type="GO" id="GO:0008270">
    <property type="term" value="F:zinc ion binding"/>
    <property type="evidence" value="ECO:0007669"/>
    <property type="project" value="UniProtKB-KW"/>
</dbReference>
<evidence type="ECO:0000256" key="3">
    <source>
        <dbReference type="ARBA" id="ARBA00022833"/>
    </source>
</evidence>
<keyword evidence="7" id="KW-1185">Reference proteome</keyword>
<dbReference type="Proteomes" id="UP000716291">
    <property type="component" value="Unassembled WGS sequence"/>
</dbReference>
<proteinExistence type="predicted"/>
<dbReference type="Gene3D" id="3.30.40.10">
    <property type="entry name" value="Zinc/RING finger domain, C3HC4 (zinc finger)"/>
    <property type="match status" value="1"/>
</dbReference>
<dbReference type="OrthoDB" id="28127at2759"/>
<dbReference type="Pfam" id="PF02891">
    <property type="entry name" value="zf-MIZ"/>
    <property type="match status" value="1"/>
</dbReference>
<dbReference type="PROSITE" id="PS51044">
    <property type="entry name" value="ZF_SP_RING"/>
    <property type="match status" value="1"/>
</dbReference>
<dbReference type="InterPro" id="IPR004181">
    <property type="entry name" value="Znf_MIZ"/>
</dbReference>
<evidence type="ECO:0000256" key="1">
    <source>
        <dbReference type="ARBA" id="ARBA00022723"/>
    </source>
</evidence>
<keyword evidence="1" id="KW-0479">Metal-binding</keyword>